<dbReference type="Pfam" id="PF11213">
    <property type="entry name" value="DUF3006"/>
    <property type="match status" value="1"/>
</dbReference>
<comment type="caution">
    <text evidence="2">The sequence shown here is derived from an EMBL/GenBank/DDBJ whole genome shotgun (WGS) entry which is preliminary data.</text>
</comment>
<feature type="compositionally biased region" description="Basic residues" evidence="1">
    <location>
        <begin position="68"/>
        <end position="87"/>
    </location>
</feature>
<proteinExistence type="predicted"/>
<sequence length="87" mass="10237">MKAVLDRIEENQYGVLLVEEVGKEFILTKDQLPEGSKTHDWFEVTIENNEIAKIIPDHKTTAIQKEKVRSKRERLKKRSKGSKFKRK</sequence>
<feature type="region of interest" description="Disordered" evidence="1">
    <location>
        <begin position="62"/>
        <end position="87"/>
    </location>
</feature>
<accession>A0ABW2ES15</accession>
<evidence type="ECO:0000313" key="2">
    <source>
        <dbReference type="EMBL" id="MFC7063710.1"/>
    </source>
</evidence>
<dbReference type="Proteomes" id="UP001596410">
    <property type="component" value="Unassembled WGS sequence"/>
</dbReference>
<evidence type="ECO:0000256" key="1">
    <source>
        <dbReference type="SAM" id="MobiDB-lite"/>
    </source>
</evidence>
<dbReference type="RefSeq" id="WP_204710271.1">
    <property type="nucleotide sequence ID" value="NZ_JBHSZV010000053.1"/>
</dbReference>
<dbReference type="EMBL" id="JBHSZV010000053">
    <property type="protein sequence ID" value="MFC7063710.1"/>
    <property type="molecule type" value="Genomic_DNA"/>
</dbReference>
<reference evidence="3" key="1">
    <citation type="journal article" date="2019" name="Int. J. Syst. Evol. Microbiol.">
        <title>The Global Catalogue of Microorganisms (GCM) 10K type strain sequencing project: providing services to taxonomists for standard genome sequencing and annotation.</title>
        <authorList>
            <consortium name="The Broad Institute Genomics Platform"/>
            <consortium name="The Broad Institute Genome Sequencing Center for Infectious Disease"/>
            <person name="Wu L."/>
            <person name="Ma J."/>
        </authorList>
    </citation>
    <scope>NUCLEOTIDE SEQUENCE [LARGE SCALE GENOMIC DNA]</scope>
    <source>
        <strain evidence="3">CGMCC 4.1621</strain>
    </source>
</reference>
<dbReference type="InterPro" id="IPR021377">
    <property type="entry name" value="DUF3006"/>
</dbReference>
<gene>
    <name evidence="2" type="ORF">ACFQIC_18080</name>
</gene>
<organism evidence="2 3">
    <name type="scientific">Halobacillus seohaensis</name>
    <dbReference type="NCBI Taxonomy" id="447421"/>
    <lineage>
        <taxon>Bacteria</taxon>
        <taxon>Bacillati</taxon>
        <taxon>Bacillota</taxon>
        <taxon>Bacilli</taxon>
        <taxon>Bacillales</taxon>
        <taxon>Bacillaceae</taxon>
        <taxon>Halobacillus</taxon>
    </lineage>
</organism>
<evidence type="ECO:0000313" key="3">
    <source>
        <dbReference type="Proteomes" id="UP001596410"/>
    </source>
</evidence>
<keyword evidence="3" id="KW-1185">Reference proteome</keyword>
<protein>
    <submittedName>
        <fullName evidence="2">DUF3006 domain-containing protein</fullName>
    </submittedName>
</protein>
<name>A0ABW2ES15_9BACI</name>